<dbReference type="GO" id="GO:0016279">
    <property type="term" value="F:protein-lysine N-methyltransferase activity"/>
    <property type="evidence" value="ECO:0007669"/>
    <property type="project" value="TreeGrafter"/>
</dbReference>
<name>A0A0P4WHH7_SCYOL</name>
<keyword evidence="1" id="KW-0489">Methyltransferase</keyword>
<dbReference type="SUPFAM" id="SSF53335">
    <property type="entry name" value="S-adenosyl-L-methionine-dependent methyltransferases"/>
    <property type="match status" value="1"/>
</dbReference>
<evidence type="ECO:0000256" key="5">
    <source>
        <dbReference type="ARBA" id="ARBA00042266"/>
    </source>
</evidence>
<dbReference type="EMBL" id="GDRN01052874">
    <property type="protein sequence ID" value="JAI66236.1"/>
    <property type="molecule type" value="Transcribed_RNA"/>
</dbReference>
<evidence type="ECO:0000256" key="4">
    <source>
        <dbReference type="ARBA" id="ARBA00041867"/>
    </source>
</evidence>
<proteinExistence type="inferred from homology"/>
<evidence type="ECO:0000256" key="2">
    <source>
        <dbReference type="ARBA" id="ARBA00022679"/>
    </source>
</evidence>
<dbReference type="PANTHER" id="PTHR43648:SF1">
    <property type="entry name" value="ELECTRON TRANSFER FLAVOPROTEIN BETA SUBUNIT LYSINE METHYLTRANSFERASE"/>
    <property type="match status" value="1"/>
</dbReference>
<dbReference type="InterPro" id="IPR029063">
    <property type="entry name" value="SAM-dependent_MTases_sf"/>
</dbReference>
<organism evidence="6">
    <name type="scientific">Scylla olivacea</name>
    <name type="common">Orange mud crab</name>
    <name type="synonym">Cancer olivacea</name>
    <dbReference type="NCBI Taxonomy" id="85551"/>
    <lineage>
        <taxon>Eukaryota</taxon>
        <taxon>Metazoa</taxon>
        <taxon>Ecdysozoa</taxon>
        <taxon>Arthropoda</taxon>
        <taxon>Crustacea</taxon>
        <taxon>Multicrustacea</taxon>
        <taxon>Malacostraca</taxon>
        <taxon>Eumalacostraca</taxon>
        <taxon>Eucarida</taxon>
        <taxon>Decapoda</taxon>
        <taxon>Pleocyemata</taxon>
        <taxon>Brachyura</taxon>
        <taxon>Eubrachyura</taxon>
        <taxon>Portunoidea</taxon>
        <taxon>Portunidae</taxon>
        <taxon>Portuninae</taxon>
        <taxon>Scylla</taxon>
    </lineage>
</organism>
<dbReference type="EMBL" id="GDRN01052876">
    <property type="protein sequence ID" value="JAI66234.1"/>
    <property type="molecule type" value="Transcribed_RNA"/>
</dbReference>
<reference evidence="6" key="1">
    <citation type="submission" date="2015-09" db="EMBL/GenBank/DDBJ databases">
        <title>Scylla olivacea transcriptome.</title>
        <authorList>
            <person name="Ikhwanuddin M."/>
        </authorList>
    </citation>
    <scope>NUCLEOTIDE SEQUENCE</scope>
</reference>
<evidence type="ECO:0000313" key="6">
    <source>
        <dbReference type="EMBL" id="JAI66234.1"/>
    </source>
</evidence>
<dbReference type="GO" id="GO:0032259">
    <property type="term" value="P:methylation"/>
    <property type="evidence" value="ECO:0007669"/>
    <property type="project" value="UniProtKB-KW"/>
</dbReference>
<dbReference type="Pfam" id="PF06325">
    <property type="entry name" value="PrmA"/>
    <property type="match status" value="1"/>
</dbReference>
<dbReference type="EMBL" id="GDRN01052875">
    <property type="protein sequence ID" value="JAI66235.1"/>
    <property type="molecule type" value="Transcribed_RNA"/>
</dbReference>
<keyword evidence="2" id="KW-0808">Transferase</keyword>
<evidence type="ECO:0000256" key="1">
    <source>
        <dbReference type="ARBA" id="ARBA00022603"/>
    </source>
</evidence>
<dbReference type="GO" id="GO:0005759">
    <property type="term" value="C:mitochondrial matrix"/>
    <property type="evidence" value="ECO:0007669"/>
    <property type="project" value="TreeGrafter"/>
</dbReference>
<comment type="similarity">
    <text evidence="3">Belongs to the methyltransferase superfamily. ETFBKMT family.</text>
</comment>
<dbReference type="AlphaFoldDB" id="A0A0P4WHH7"/>
<dbReference type="CDD" id="cd02440">
    <property type="entry name" value="AdoMet_MTases"/>
    <property type="match status" value="1"/>
</dbReference>
<dbReference type="InterPro" id="IPR050078">
    <property type="entry name" value="Ribosomal_L11_MeTrfase_PrmA"/>
</dbReference>
<accession>A0A0P4WHH7</accession>
<evidence type="ECO:0000256" key="3">
    <source>
        <dbReference type="ARBA" id="ARBA00037932"/>
    </source>
</evidence>
<sequence length="250" mass="27386">MVASSVVRRLVACPRQHGRHLLRQQVRHVVSTQEPEILKHQILAETTVSREHLTPELALHLITPTCRLWRAPPHLSPFPDPFWAFYWPGGQAVSRFILDNPGLVKGKTVLDFGCGCGASGLLAKSVGAKKVTFNDIDEVAIEAVQLNASINKIVVDDVITTNLVGSAGSPHQVVLVGDLLYDSKFAGEVLTWLQEVNRSGSLILIGDPGRFALESHPLKVSLHCLAKYELAPTTLLENSGYPQAFVWTFS</sequence>
<dbReference type="Gene3D" id="3.40.50.150">
    <property type="entry name" value="Vaccinia Virus protein VP39"/>
    <property type="match status" value="1"/>
</dbReference>
<dbReference type="PANTHER" id="PTHR43648">
    <property type="entry name" value="ELECTRON TRANSFER FLAVOPROTEIN BETA SUBUNIT LYSINE METHYLTRANSFERASE"/>
    <property type="match status" value="1"/>
</dbReference>
<protein>
    <recommendedName>
        <fullName evidence="5">ETFB lysine methyltransferase</fullName>
    </recommendedName>
    <alternativeName>
        <fullName evidence="4">Protein N-lysine methyltransferase METTL20</fullName>
    </alternativeName>
</protein>